<accession>A0A4R5U2E5</accession>
<feature type="domain" description="VOC" evidence="2">
    <location>
        <begin position="11"/>
        <end position="132"/>
    </location>
</feature>
<dbReference type="Gene3D" id="3.10.180.10">
    <property type="entry name" value="2,3-Dihydroxybiphenyl 1,2-Dioxygenase, domain 1"/>
    <property type="match status" value="2"/>
</dbReference>
<dbReference type="PANTHER" id="PTHR43279">
    <property type="entry name" value="CATECHOL-2,3-DIOXYGENASE"/>
    <property type="match status" value="1"/>
</dbReference>
<name>A0A4R5U2E5_9MICC</name>
<keyword evidence="4" id="KW-1185">Reference proteome</keyword>
<feature type="domain" description="VOC" evidence="2">
    <location>
        <begin position="180"/>
        <end position="307"/>
    </location>
</feature>
<proteinExistence type="predicted"/>
<evidence type="ECO:0000313" key="4">
    <source>
        <dbReference type="Proteomes" id="UP000295411"/>
    </source>
</evidence>
<dbReference type="GO" id="GO:0004462">
    <property type="term" value="F:lactoylglutathione lyase activity"/>
    <property type="evidence" value="ECO:0007669"/>
    <property type="project" value="InterPro"/>
</dbReference>
<dbReference type="RefSeq" id="WP_133402187.1">
    <property type="nucleotide sequence ID" value="NZ_SMTK01000001.1"/>
</dbReference>
<evidence type="ECO:0000259" key="2">
    <source>
        <dbReference type="PROSITE" id="PS51819"/>
    </source>
</evidence>
<dbReference type="AlphaFoldDB" id="A0A4R5U2E5"/>
<dbReference type="GO" id="GO:0046872">
    <property type="term" value="F:metal ion binding"/>
    <property type="evidence" value="ECO:0007669"/>
    <property type="project" value="UniProtKB-KW"/>
</dbReference>
<dbReference type="SUPFAM" id="SSF54593">
    <property type="entry name" value="Glyoxalase/Bleomycin resistance protein/Dihydroxybiphenyl dioxygenase"/>
    <property type="match status" value="2"/>
</dbReference>
<comment type="caution">
    <text evidence="3">The sequence shown here is derived from an EMBL/GenBank/DDBJ whole genome shotgun (WGS) entry which is preliminary data.</text>
</comment>
<dbReference type="EMBL" id="SMTK01000001">
    <property type="protein sequence ID" value="TDK27762.1"/>
    <property type="molecule type" value="Genomic_DNA"/>
</dbReference>
<dbReference type="PROSITE" id="PS51819">
    <property type="entry name" value="VOC"/>
    <property type="match status" value="2"/>
</dbReference>
<dbReference type="Proteomes" id="UP000295411">
    <property type="component" value="Unassembled WGS sequence"/>
</dbReference>
<gene>
    <name evidence="3" type="ORF">E2F48_01110</name>
</gene>
<protein>
    <submittedName>
        <fullName evidence="3">VOC family protein</fullName>
    </submittedName>
</protein>
<evidence type="ECO:0000256" key="1">
    <source>
        <dbReference type="ARBA" id="ARBA00022723"/>
    </source>
</evidence>
<keyword evidence="1" id="KW-0479">Metal-binding</keyword>
<sequence length="309" mass="32790">MTIDLLPPDTGMATVSLKVGNLDAMARYYTDALGLERLAGPDGDDRAGLYLGRGSTPLVHLSPAAGLRLPAPTEAGLFHTALLFGSRADLAATVATAARHPQSRFVGSADHLVSEAFYFADPEGNGIELYFDKPRTTWQWTGTGPSRSVVMDNVALPPAQYLTDHLTESAAGGLREAGAGVGHVHLQVGDIDTAQAFYVDTLGFERTAGWHGQALFVSAGGYHHHMAMNVWNSRGAGPRQDTLGLGEVLITVPAAGDVDALADRLRFAGIERHSTGLELRFRDPWNNSIRVAVGAPPAGIAQTPHRLAQ</sequence>
<organism evidence="3 4">
    <name type="scientific">Arthrobacter crusticola</name>
    <dbReference type="NCBI Taxonomy" id="2547960"/>
    <lineage>
        <taxon>Bacteria</taxon>
        <taxon>Bacillati</taxon>
        <taxon>Actinomycetota</taxon>
        <taxon>Actinomycetes</taxon>
        <taxon>Micrococcales</taxon>
        <taxon>Micrococcaceae</taxon>
        <taxon>Arthrobacter</taxon>
    </lineage>
</organism>
<dbReference type="InterPro" id="IPR029068">
    <property type="entry name" value="Glyas_Bleomycin-R_OHBP_Dase"/>
</dbReference>
<dbReference type="OrthoDB" id="9792626at2"/>
<reference evidence="3 4" key="1">
    <citation type="submission" date="2019-03" db="EMBL/GenBank/DDBJ databases">
        <title>Arthrobacter sp. nov., an bacterium isolated from biocrust in Mu Us Desert.</title>
        <authorList>
            <person name="Lixiong L."/>
        </authorList>
    </citation>
    <scope>NUCLEOTIDE SEQUENCE [LARGE SCALE GENOMIC DNA]</scope>
    <source>
        <strain evidence="3 4">SLN-3</strain>
    </source>
</reference>
<dbReference type="InterPro" id="IPR037523">
    <property type="entry name" value="VOC_core"/>
</dbReference>
<dbReference type="PROSITE" id="PS00934">
    <property type="entry name" value="GLYOXALASE_I_1"/>
    <property type="match status" value="1"/>
</dbReference>
<dbReference type="InterPro" id="IPR004360">
    <property type="entry name" value="Glyas_Fos-R_dOase_dom"/>
</dbReference>
<dbReference type="Pfam" id="PF00903">
    <property type="entry name" value="Glyoxalase"/>
    <property type="match status" value="2"/>
</dbReference>
<dbReference type="InterPro" id="IPR018146">
    <property type="entry name" value="Glyoxalase_1_CS"/>
</dbReference>
<evidence type="ECO:0000313" key="3">
    <source>
        <dbReference type="EMBL" id="TDK27762.1"/>
    </source>
</evidence>
<dbReference type="PANTHER" id="PTHR43279:SF1">
    <property type="entry name" value="CATECHOL-2,3-DIOXYGENASE"/>
    <property type="match status" value="1"/>
</dbReference>